<protein>
    <submittedName>
        <fullName evidence="3">Uncharacterized protein</fullName>
    </submittedName>
</protein>
<keyword evidence="4" id="KW-1185">Reference proteome</keyword>
<proteinExistence type="predicted"/>
<keyword evidence="2" id="KW-0812">Transmembrane</keyword>
<keyword evidence="2" id="KW-1133">Transmembrane helix</keyword>
<evidence type="ECO:0000313" key="3">
    <source>
        <dbReference type="EMBL" id="TNN30615.1"/>
    </source>
</evidence>
<keyword evidence="2" id="KW-0472">Membrane</keyword>
<evidence type="ECO:0000313" key="4">
    <source>
        <dbReference type="Proteomes" id="UP000314294"/>
    </source>
</evidence>
<dbReference type="EMBL" id="SRLO01004298">
    <property type="protein sequence ID" value="TNN30615.1"/>
    <property type="molecule type" value="Genomic_DNA"/>
</dbReference>
<dbReference type="OrthoDB" id="8964969at2759"/>
<feature type="region of interest" description="Disordered" evidence="1">
    <location>
        <begin position="91"/>
        <end position="141"/>
    </location>
</feature>
<feature type="compositionally biased region" description="Basic residues" evidence="1">
    <location>
        <begin position="100"/>
        <end position="112"/>
    </location>
</feature>
<evidence type="ECO:0000256" key="1">
    <source>
        <dbReference type="SAM" id="MobiDB-lite"/>
    </source>
</evidence>
<dbReference type="Proteomes" id="UP000314294">
    <property type="component" value="Unassembled WGS sequence"/>
</dbReference>
<dbReference type="AlphaFoldDB" id="A0A4Z2EPB3"/>
<sequence>MSVQLLGSLRATNPQVAMVSDFDIDHEADEIHHMEHDDTEVACQLPACVAWRIELHETIAIKERLEREALTRLKRIKYLFRKNRRLQQIAKELSGGATGSRRKPVKSRKRVKQVAEAEPLRERAEPEVAEAEPLRERAEPEMAEAEATFKGTGRGAAMRHLILPLSIEAFLDSYKEFIQGSKPKVKQLENAISKASRVRSFLYYLSVGKSGLADWLFLYNLAGIKASKLKRRRWHTVSPESLKSCQDQARLIDNHKTNREFGGAQIFLTLEEFSWLERWLLVRLNLGPKNNLVFITKGAGPVKNMVRYLQMAWGQMGLPGRPNFTDIRTAVSAHAKNLHTSGTRNRLAHFMCHNTETADRFYALMTRSLVQRKLRVTISPLQMSKLKNLKGNHRRGKDSVYVNILFLYYIVLYIVK</sequence>
<feature type="transmembrane region" description="Helical" evidence="2">
    <location>
        <begin position="201"/>
        <end position="222"/>
    </location>
</feature>
<gene>
    <name evidence="3" type="ORF">EYF80_059233</name>
</gene>
<organism evidence="3 4">
    <name type="scientific">Liparis tanakae</name>
    <name type="common">Tanaka's snailfish</name>
    <dbReference type="NCBI Taxonomy" id="230148"/>
    <lineage>
        <taxon>Eukaryota</taxon>
        <taxon>Metazoa</taxon>
        <taxon>Chordata</taxon>
        <taxon>Craniata</taxon>
        <taxon>Vertebrata</taxon>
        <taxon>Euteleostomi</taxon>
        <taxon>Actinopterygii</taxon>
        <taxon>Neopterygii</taxon>
        <taxon>Teleostei</taxon>
        <taxon>Neoteleostei</taxon>
        <taxon>Acanthomorphata</taxon>
        <taxon>Eupercaria</taxon>
        <taxon>Perciformes</taxon>
        <taxon>Cottioidei</taxon>
        <taxon>Cottales</taxon>
        <taxon>Liparidae</taxon>
        <taxon>Liparis</taxon>
    </lineage>
</organism>
<evidence type="ECO:0000256" key="2">
    <source>
        <dbReference type="SAM" id="Phobius"/>
    </source>
</evidence>
<accession>A0A4Z2EPB3</accession>
<feature type="compositionally biased region" description="Basic and acidic residues" evidence="1">
    <location>
        <begin position="113"/>
        <end position="140"/>
    </location>
</feature>
<comment type="caution">
    <text evidence="3">The sequence shown here is derived from an EMBL/GenBank/DDBJ whole genome shotgun (WGS) entry which is preliminary data.</text>
</comment>
<reference evidence="3 4" key="1">
    <citation type="submission" date="2019-03" db="EMBL/GenBank/DDBJ databases">
        <title>First draft genome of Liparis tanakae, snailfish: a comprehensive survey of snailfish specific genes.</title>
        <authorList>
            <person name="Kim W."/>
            <person name="Song I."/>
            <person name="Jeong J.-H."/>
            <person name="Kim D."/>
            <person name="Kim S."/>
            <person name="Ryu S."/>
            <person name="Song J.Y."/>
            <person name="Lee S.K."/>
        </authorList>
    </citation>
    <scope>NUCLEOTIDE SEQUENCE [LARGE SCALE GENOMIC DNA]</scope>
    <source>
        <tissue evidence="3">Muscle</tissue>
    </source>
</reference>
<feature type="transmembrane region" description="Helical" evidence="2">
    <location>
        <begin position="399"/>
        <end position="415"/>
    </location>
</feature>
<name>A0A4Z2EPB3_9TELE</name>